<evidence type="ECO:0000313" key="1">
    <source>
        <dbReference type="EMBL" id="SVA08276.1"/>
    </source>
</evidence>
<gene>
    <name evidence="1" type="ORF">METZ01_LOCUS61130</name>
</gene>
<accession>A0A381SWE5</accession>
<proteinExistence type="predicted"/>
<organism evidence="1">
    <name type="scientific">marine metagenome</name>
    <dbReference type="NCBI Taxonomy" id="408172"/>
    <lineage>
        <taxon>unclassified sequences</taxon>
        <taxon>metagenomes</taxon>
        <taxon>ecological metagenomes</taxon>
    </lineage>
</organism>
<reference evidence="1" key="1">
    <citation type="submission" date="2018-05" db="EMBL/GenBank/DDBJ databases">
        <authorList>
            <person name="Lanie J.A."/>
            <person name="Ng W.-L."/>
            <person name="Kazmierczak K.M."/>
            <person name="Andrzejewski T.M."/>
            <person name="Davidsen T.M."/>
            <person name="Wayne K.J."/>
            <person name="Tettelin H."/>
            <person name="Glass J.I."/>
            <person name="Rusch D."/>
            <person name="Podicherti R."/>
            <person name="Tsui H.-C.T."/>
            <person name="Winkler M.E."/>
        </authorList>
    </citation>
    <scope>NUCLEOTIDE SEQUENCE</scope>
</reference>
<protein>
    <submittedName>
        <fullName evidence="1">Uncharacterized protein</fullName>
    </submittedName>
</protein>
<dbReference type="AlphaFoldDB" id="A0A381SWE5"/>
<dbReference type="EMBL" id="UINC01003667">
    <property type="protein sequence ID" value="SVA08276.1"/>
    <property type="molecule type" value="Genomic_DNA"/>
</dbReference>
<sequence length="101" mass="11450">MIYRVTAHFKSETAAELRRRLDDGSIAAQQPDGEEIVASLNRAVVTGPNVVQWSEKCFCDTPLAHERATVFDRYFDGIATELIEDYEQYAGEAFVEHLQKL</sequence>
<name>A0A381SWE5_9ZZZZ</name>